<feature type="region of interest" description="Disordered" evidence="1">
    <location>
        <begin position="1"/>
        <end position="23"/>
    </location>
</feature>
<proteinExistence type="predicted"/>
<dbReference type="Proteomes" id="UP001281761">
    <property type="component" value="Unassembled WGS sequence"/>
</dbReference>
<evidence type="ECO:0000313" key="3">
    <source>
        <dbReference type="Proteomes" id="UP001281761"/>
    </source>
</evidence>
<organism evidence="2 3">
    <name type="scientific">Blattamonas nauphoetae</name>
    <dbReference type="NCBI Taxonomy" id="2049346"/>
    <lineage>
        <taxon>Eukaryota</taxon>
        <taxon>Metamonada</taxon>
        <taxon>Preaxostyla</taxon>
        <taxon>Oxymonadida</taxon>
        <taxon>Blattamonas</taxon>
    </lineage>
</organism>
<dbReference type="EMBL" id="JARBJD010000084">
    <property type="protein sequence ID" value="KAK2954011.1"/>
    <property type="molecule type" value="Genomic_DNA"/>
</dbReference>
<feature type="compositionally biased region" description="Polar residues" evidence="1">
    <location>
        <begin position="58"/>
        <end position="68"/>
    </location>
</feature>
<protein>
    <submittedName>
        <fullName evidence="2">Uncharacterized protein</fullName>
    </submittedName>
</protein>
<feature type="compositionally biased region" description="Basic and acidic residues" evidence="1">
    <location>
        <begin position="10"/>
        <end position="21"/>
    </location>
</feature>
<comment type="caution">
    <text evidence="2">The sequence shown here is derived from an EMBL/GenBank/DDBJ whole genome shotgun (WGS) entry which is preliminary data.</text>
</comment>
<evidence type="ECO:0000313" key="2">
    <source>
        <dbReference type="EMBL" id="KAK2954011.1"/>
    </source>
</evidence>
<sequence>MAVAGSVGKGSREEEKGREQANADCQPVIRLKMDTLVEMSWRRSSASLSDALVDDTATDFQLSPHSSPTPNPTGLEG</sequence>
<reference evidence="2 3" key="1">
    <citation type="journal article" date="2022" name="bioRxiv">
        <title>Genomics of Preaxostyla Flagellates Illuminates Evolutionary Transitions and the Path Towards Mitochondrial Loss.</title>
        <authorList>
            <person name="Novak L.V.F."/>
            <person name="Treitli S.C."/>
            <person name="Pyrih J."/>
            <person name="Halakuc P."/>
            <person name="Pipaliya S.V."/>
            <person name="Vacek V."/>
            <person name="Brzon O."/>
            <person name="Soukal P."/>
            <person name="Eme L."/>
            <person name="Dacks J.B."/>
            <person name="Karnkowska A."/>
            <person name="Elias M."/>
            <person name="Hampl V."/>
        </authorList>
    </citation>
    <scope>NUCLEOTIDE SEQUENCE [LARGE SCALE GENOMIC DNA]</scope>
    <source>
        <strain evidence="2">NAU3</strain>
        <tissue evidence="2">Gut</tissue>
    </source>
</reference>
<evidence type="ECO:0000256" key="1">
    <source>
        <dbReference type="SAM" id="MobiDB-lite"/>
    </source>
</evidence>
<keyword evidence="3" id="KW-1185">Reference proteome</keyword>
<name>A0ABQ9XSR9_9EUKA</name>
<accession>A0ABQ9XSR9</accession>
<feature type="region of interest" description="Disordered" evidence="1">
    <location>
        <begin position="58"/>
        <end position="77"/>
    </location>
</feature>
<gene>
    <name evidence="2" type="ORF">BLNAU_11113</name>
</gene>